<reference evidence="1" key="1">
    <citation type="submission" date="2019-04" db="EMBL/GenBank/DDBJ databases">
        <title>Microbes associate with the intestines of laboratory mice.</title>
        <authorList>
            <person name="Navarre W."/>
            <person name="Wong E."/>
            <person name="Huang K."/>
            <person name="Tropini C."/>
            <person name="Ng K."/>
            <person name="Yu B."/>
        </authorList>
    </citation>
    <scope>NUCLEOTIDE SEQUENCE</scope>
    <source>
        <strain evidence="1">NM73_A23</strain>
    </source>
</reference>
<dbReference type="EMBL" id="SRZC01000001">
    <property type="protein sequence ID" value="TGX84231.1"/>
    <property type="molecule type" value="Genomic_DNA"/>
</dbReference>
<organism evidence="1 2">
    <name type="scientific">Palleniella muris</name>
    <dbReference type="NCBI Taxonomy" id="3038145"/>
    <lineage>
        <taxon>Bacteria</taxon>
        <taxon>Pseudomonadati</taxon>
        <taxon>Bacteroidota</taxon>
        <taxon>Bacteroidia</taxon>
        <taxon>Bacteroidales</taxon>
        <taxon>Prevotellaceae</taxon>
        <taxon>Palleniella</taxon>
    </lineage>
</organism>
<name>A0AC61QUD9_9BACT</name>
<keyword evidence="2" id="KW-1185">Reference proteome</keyword>
<evidence type="ECO:0000313" key="1">
    <source>
        <dbReference type="EMBL" id="TGX84231.1"/>
    </source>
</evidence>
<comment type="caution">
    <text evidence="1">The sequence shown here is derived from an EMBL/GenBank/DDBJ whole genome shotgun (WGS) entry which is preliminary data.</text>
</comment>
<dbReference type="Proteomes" id="UP000308886">
    <property type="component" value="Unassembled WGS sequence"/>
</dbReference>
<protein>
    <submittedName>
        <fullName evidence="1">Exopolygalacturonase</fullName>
    </submittedName>
</protein>
<sequence length="472" mass="52757">MIKTSILTTFLAALLAFSPASAKKKQPAKELFPNGEPIPAWFSDTARVDIATLGRQYVITEHGVCHNPALVQTKAIQAVIDKAAAEGGGVIVIPEGTFLSGSLFFKQGTHLYVKQGGCLKGSDRIADFEMRETRMEGQTLKYFSALVNADGVDGFTITGPGTIDGNGYRYWEEFWIRRQFNKQCTNLEALRPRLVYLSNSKNITVQDVSLINSPFWTNHLYKCERVKYLGCYIYAPTKGLGMIGKNGAPSSDAIDIDFCHDILISGCYMSVNDDAVVLKGGKGTFADKDPRNGPNHNIIVQDCNYGKVHACITFGSESLHDWNIIMRRIKFEGVNRVVWFKMRPDTPQHYELSRFEDLSGSADAFVVTLPWTQFFKPEERKDMPLSRVNDITFRNINVECKKFFDVKSSDKYSLENFSFENVNAKETGGKETWHPEYVKGISVKNLVINGAAPKAAKTVKKTGKSDTPEEFL</sequence>
<proteinExistence type="predicted"/>
<evidence type="ECO:0000313" key="2">
    <source>
        <dbReference type="Proteomes" id="UP000308886"/>
    </source>
</evidence>
<gene>
    <name evidence="1" type="ORF">E5358_00935</name>
</gene>
<accession>A0AC61QUD9</accession>